<keyword evidence="2 4" id="KW-0863">Zinc-finger</keyword>
<name>A0ABN8LGC7_9CNID</name>
<keyword evidence="3" id="KW-0862">Zinc</keyword>
<evidence type="ECO:0000259" key="5">
    <source>
        <dbReference type="PROSITE" id="PS50089"/>
    </source>
</evidence>
<gene>
    <name evidence="6" type="ORF">PEVE_00003350</name>
</gene>
<comment type="caution">
    <text evidence="6">The sequence shown here is derived from an EMBL/GenBank/DDBJ whole genome shotgun (WGS) entry which is preliminary data.</text>
</comment>
<evidence type="ECO:0000313" key="6">
    <source>
        <dbReference type="EMBL" id="CAH3014669.1"/>
    </source>
</evidence>
<dbReference type="PANTHER" id="PTHR25462">
    <property type="entry name" value="BONUS, ISOFORM C-RELATED"/>
    <property type="match status" value="1"/>
</dbReference>
<evidence type="ECO:0000256" key="1">
    <source>
        <dbReference type="ARBA" id="ARBA00022723"/>
    </source>
</evidence>
<dbReference type="Pfam" id="PF00097">
    <property type="entry name" value="zf-C3HC4"/>
    <property type="match status" value="1"/>
</dbReference>
<evidence type="ECO:0000256" key="3">
    <source>
        <dbReference type="ARBA" id="ARBA00022833"/>
    </source>
</evidence>
<keyword evidence="1" id="KW-0479">Metal-binding</keyword>
<dbReference type="Proteomes" id="UP001159427">
    <property type="component" value="Unassembled WGS sequence"/>
</dbReference>
<organism evidence="6 7">
    <name type="scientific">Porites evermanni</name>
    <dbReference type="NCBI Taxonomy" id="104178"/>
    <lineage>
        <taxon>Eukaryota</taxon>
        <taxon>Metazoa</taxon>
        <taxon>Cnidaria</taxon>
        <taxon>Anthozoa</taxon>
        <taxon>Hexacorallia</taxon>
        <taxon>Scleractinia</taxon>
        <taxon>Fungiina</taxon>
        <taxon>Poritidae</taxon>
        <taxon>Porites</taxon>
    </lineage>
</organism>
<dbReference type="InterPro" id="IPR047153">
    <property type="entry name" value="TRIM45/56/19-like"/>
</dbReference>
<dbReference type="PROSITE" id="PS50089">
    <property type="entry name" value="ZF_RING_2"/>
    <property type="match status" value="1"/>
</dbReference>
<reference evidence="6 7" key="1">
    <citation type="submission" date="2022-05" db="EMBL/GenBank/DDBJ databases">
        <authorList>
            <consortium name="Genoscope - CEA"/>
            <person name="William W."/>
        </authorList>
    </citation>
    <scope>NUCLEOTIDE SEQUENCE [LARGE SCALE GENOMIC DNA]</scope>
</reference>
<dbReference type="InterPro" id="IPR018957">
    <property type="entry name" value="Znf_C3HC4_RING-type"/>
</dbReference>
<sequence length="130" mass="14944">MDSGDSSYVLSNEMKNHSKNSLCQLCRKEGSNNLKVLNCLHQFCEACLKKFLVENSVICAHCGKGMQLGDKGIDALPSHVFYDQVKDIKNCDEWIQQRRRAFSEREREMTGMLGRSQRKCDTKFVFSNKK</sequence>
<keyword evidence="7" id="KW-1185">Reference proteome</keyword>
<dbReference type="SUPFAM" id="SSF57850">
    <property type="entry name" value="RING/U-box"/>
    <property type="match status" value="1"/>
</dbReference>
<dbReference type="Gene3D" id="3.30.40.10">
    <property type="entry name" value="Zinc/RING finger domain, C3HC4 (zinc finger)"/>
    <property type="match status" value="1"/>
</dbReference>
<dbReference type="InterPro" id="IPR001841">
    <property type="entry name" value="Znf_RING"/>
</dbReference>
<accession>A0ABN8LGC7</accession>
<evidence type="ECO:0000313" key="7">
    <source>
        <dbReference type="Proteomes" id="UP001159427"/>
    </source>
</evidence>
<protein>
    <recommendedName>
        <fullName evidence="5">RING-type domain-containing protein</fullName>
    </recommendedName>
</protein>
<dbReference type="InterPro" id="IPR017907">
    <property type="entry name" value="Znf_RING_CS"/>
</dbReference>
<evidence type="ECO:0000256" key="2">
    <source>
        <dbReference type="ARBA" id="ARBA00022771"/>
    </source>
</evidence>
<dbReference type="PANTHER" id="PTHR25462:SF296">
    <property type="entry name" value="MEIOTIC P26, ISOFORM F"/>
    <property type="match status" value="1"/>
</dbReference>
<evidence type="ECO:0000256" key="4">
    <source>
        <dbReference type="PROSITE-ProRule" id="PRU00175"/>
    </source>
</evidence>
<dbReference type="EMBL" id="CALNXI010000012">
    <property type="protein sequence ID" value="CAH3014669.1"/>
    <property type="molecule type" value="Genomic_DNA"/>
</dbReference>
<dbReference type="SMART" id="SM00184">
    <property type="entry name" value="RING"/>
    <property type="match status" value="1"/>
</dbReference>
<dbReference type="PROSITE" id="PS00518">
    <property type="entry name" value="ZF_RING_1"/>
    <property type="match status" value="1"/>
</dbReference>
<proteinExistence type="predicted"/>
<dbReference type="InterPro" id="IPR013083">
    <property type="entry name" value="Znf_RING/FYVE/PHD"/>
</dbReference>
<feature type="domain" description="RING-type" evidence="5">
    <location>
        <begin position="23"/>
        <end position="62"/>
    </location>
</feature>